<dbReference type="RefSeq" id="WP_322809243.1">
    <property type="nucleotide sequence ID" value="NZ_JAVBVO010000003.1"/>
</dbReference>
<dbReference type="PANTHER" id="PTHR43877:SF2">
    <property type="entry name" value="AMINOALKYLPHOSPHONATE N-ACETYLTRANSFERASE-RELATED"/>
    <property type="match status" value="1"/>
</dbReference>
<proteinExistence type="predicted"/>
<feature type="domain" description="N-acetyltransferase" evidence="3">
    <location>
        <begin position="3"/>
        <end position="159"/>
    </location>
</feature>
<gene>
    <name evidence="4" type="ORF">RAK27_12330</name>
</gene>
<dbReference type="EMBL" id="JAVBVO010000003">
    <property type="protein sequence ID" value="MDZ5759441.1"/>
    <property type="molecule type" value="Genomic_DNA"/>
</dbReference>
<evidence type="ECO:0000313" key="5">
    <source>
        <dbReference type="Proteomes" id="UP001290462"/>
    </source>
</evidence>
<keyword evidence="2" id="KW-0012">Acyltransferase</keyword>
<dbReference type="InterPro" id="IPR000182">
    <property type="entry name" value="GNAT_dom"/>
</dbReference>
<sequence>MGIEIRLNQVEDYVGLMEIENSVWNDENTPFVHVYENVIEYQLRYPVGSMLVAVDGKEVLGLVNFNNPSPLAAHSETWLLGIGVASQAQGRGVGQKLLKALKAKAREEGIHKLSLRVMGTNLGAQRFYLRNGFEIEGNLKEEFKIGDKYVDDIFMGIIL</sequence>
<organism evidence="4 5">
    <name type="scientific">Carnobacterium maltaromaticum</name>
    <name type="common">Carnobacterium piscicola</name>
    <dbReference type="NCBI Taxonomy" id="2751"/>
    <lineage>
        <taxon>Bacteria</taxon>
        <taxon>Bacillati</taxon>
        <taxon>Bacillota</taxon>
        <taxon>Bacilli</taxon>
        <taxon>Lactobacillales</taxon>
        <taxon>Carnobacteriaceae</taxon>
        <taxon>Carnobacterium</taxon>
    </lineage>
</organism>
<protein>
    <submittedName>
        <fullName evidence="4">GNAT family N-acetyltransferase</fullName>
    </submittedName>
</protein>
<dbReference type="PROSITE" id="PS51186">
    <property type="entry name" value="GNAT"/>
    <property type="match status" value="1"/>
</dbReference>
<accession>A0AAW9K860</accession>
<reference evidence="4" key="1">
    <citation type="submission" date="2023-08" db="EMBL/GenBank/DDBJ databases">
        <title>Genomic characterization of piscicolin 126 produced by Carnobacterium maltaromaticum CM22 strain isolated from salmon (Salmo salar).</title>
        <authorList>
            <person name="Gonzalez-Gragera E."/>
            <person name="Garcia-Lopez J.D."/>
            <person name="Teso-Perez C."/>
            <person name="Gimenez-Hernandez I."/>
            <person name="Peralta-Sanchez J.M."/>
            <person name="Valdivia E."/>
            <person name="Montalban-Lopez M."/>
            <person name="Martin-Platero A.M."/>
            <person name="Banos A."/>
            <person name="Martinez-Bueno M."/>
        </authorList>
    </citation>
    <scope>NUCLEOTIDE SEQUENCE</scope>
    <source>
        <strain evidence="4">CM22</strain>
    </source>
</reference>
<dbReference type="InterPro" id="IPR016181">
    <property type="entry name" value="Acyl_CoA_acyltransferase"/>
</dbReference>
<dbReference type="Gene3D" id="3.40.630.30">
    <property type="match status" value="1"/>
</dbReference>
<evidence type="ECO:0000256" key="1">
    <source>
        <dbReference type="ARBA" id="ARBA00022679"/>
    </source>
</evidence>
<dbReference type="SUPFAM" id="SSF55729">
    <property type="entry name" value="Acyl-CoA N-acyltransferases (Nat)"/>
    <property type="match status" value="1"/>
</dbReference>
<name>A0AAW9K860_CARML</name>
<evidence type="ECO:0000256" key="2">
    <source>
        <dbReference type="ARBA" id="ARBA00023315"/>
    </source>
</evidence>
<dbReference type="PANTHER" id="PTHR43877">
    <property type="entry name" value="AMINOALKYLPHOSPHONATE N-ACETYLTRANSFERASE-RELATED-RELATED"/>
    <property type="match status" value="1"/>
</dbReference>
<dbReference type="Pfam" id="PF00583">
    <property type="entry name" value="Acetyltransf_1"/>
    <property type="match status" value="1"/>
</dbReference>
<evidence type="ECO:0000259" key="3">
    <source>
        <dbReference type="PROSITE" id="PS51186"/>
    </source>
</evidence>
<evidence type="ECO:0000313" key="4">
    <source>
        <dbReference type="EMBL" id="MDZ5759441.1"/>
    </source>
</evidence>
<dbReference type="InterPro" id="IPR050832">
    <property type="entry name" value="Bact_Acetyltransf"/>
</dbReference>
<dbReference type="AlphaFoldDB" id="A0AAW9K860"/>
<dbReference type="Proteomes" id="UP001290462">
    <property type="component" value="Unassembled WGS sequence"/>
</dbReference>
<keyword evidence="1" id="KW-0808">Transferase</keyword>
<comment type="caution">
    <text evidence="4">The sequence shown here is derived from an EMBL/GenBank/DDBJ whole genome shotgun (WGS) entry which is preliminary data.</text>
</comment>
<dbReference type="GO" id="GO:0016747">
    <property type="term" value="F:acyltransferase activity, transferring groups other than amino-acyl groups"/>
    <property type="evidence" value="ECO:0007669"/>
    <property type="project" value="InterPro"/>
</dbReference>